<feature type="domain" description="Bromo" evidence="9">
    <location>
        <begin position="131"/>
        <end position="201"/>
    </location>
</feature>
<feature type="compositionally biased region" description="Basic residues" evidence="8">
    <location>
        <begin position="56"/>
        <end position="65"/>
    </location>
</feature>
<protein>
    <submittedName>
        <fullName evidence="10">Bromodomain containing 7</fullName>
    </submittedName>
</protein>
<keyword evidence="4" id="KW-0804">Transcription</keyword>
<feature type="compositionally biased region" description="Polar residues" evidence="8">
    <location>
        <begin position="32"/>
        <end position="42"/>
    </location>
</feature>
<organism evidence="10 11">
    <name type="scientific">Labrus bergylta</name>
    <name type="common">ballan wrasse</name>
    <dbReference type="NCBI Taxonomy" id="56723"/>
    <lineage>
        <taxon>Eukaryota</taxon>
        <taxon>Metazoa</taxon>
        <taxon>Chordata</taxon>
        <taxon>Craniata</taxon>
        <taxon>Vertebrata</taxon>
        <taxon>Euteleostomi</taxon>
        <taxon>Actinopterygii</taxon>
        <taxon>Neopterygii</taxon>
        <taxon>Teleostei</taxon>
        <taxon>Neoteleostei</taxon>
        <taxon>Acanthomorphata</taxon>
        <taxon>Eupercaria</taxon>
        <taxon>Labriformes</taxon>
        <taxon>Labridae</taxon>
        <taxon>Labrus</taxon>
    </lineage>
</organism>
<accession>A0A3Q3GJK6</accession>
<dbReference type="GO" id="GO:0005634">
    <property type="term" value="C:nucleus"/>
    <property type="evidence" value="ECO:0007669"/>
    <property type="project" value="UniProtKB-SubCell"/>
</dbReference>
<dbReference type="PANTHER" id="PTHR22881:SF12">
    <property type="entry name" value="BROMODOMAIN-CONTAINING PROTEIN 7"/>
    <property type="match status" value="1"/>
</dbReference>
<keyword evidence="5" id="KW-0539">Nucleus</keyword>
<proteinExistence type="predicted"/>
<evidence type="ECO:0000256" key="3">
    <source>
        <dbReference type="ARBA" id="ARBA00023117"/>
    </source>
</evidence>
<reference evidence="10" key="1">
    <citation type="submission" date="2025-08" db="UniProtKB">
        <authorList>
            <consortium name="Ensembl"/>
        </authorList>
    </citation>
    <scope>IDENTIFICATION</scope>
</reference>
<dbReference type="PANTHER" id="PTHR22881">
    <property type="entry name" value="BROMODOMAIN CONTAINING PROTEIN"/>
    <property type="match status" value="1"/>
</dbReference>
<feature type="compositionally biased region" description="Basic residues" evidence="8">
    <location>
        <begin position="1"/>
        <end position="11"/>
    </location>
</feature>
<keyword evidence="11" id="KW-1185">Reference proteome</keyword>
<dbReference type="Pfam" id="PF00439">
    <property type="entry name" value="Bromodomain"/>
    <property type="match status" value="1"/>
</dbReference>
<keyword evidence="3 6" id="KW-0103">Bromodomain</keyword>
<dbReference type="Ensembl" id="ENSLBET00000032325.1">
    <property type="protein sequence ID" value="ENSLBEP00000030908.1"/>
    <property type="gene ID" value="ENSLBEG00000023304.1"/>
</dbReference>
<dbReference type="AlphaFoldDB" id="A0A3Q3GJK6"/>
<evidence type="ECO:0000259" key="9">
    <source>
        <dbReference type="PROSITE" id="PS50014"/>
    </source>
</evidence>
<dbReference type="InterPro" id="IPR021900">
    <property type="entry name" value="DUF3512"/>
</dbReference>
<dbReference type="Pfam" id="PF12024">
    <property type="entry name" value="DUF3512"/>
    <property type="match status" value="1"/>
</dbReference>
<dbReference type="SMART" id="SM00297">
    <property type="entry name" value="BROMO"/>
    <property type="match status" value="1"/>
</dbReference>
<evidence type="ECO:0000256" key="7">
    <source>
        <dbReference type="SAM" id="Coils"/>
    </source>
</evidence>
<evidence type="ECO:0000313" key="10">
    <source>
        <dbReference type="Ensembl" id="ENSLBEP00000030908.1"/>
    </source>
</evidence>
<feature type="compositionally biased region" description="Low complexity" evidence="8">
    <location>
        <begin position="458"/>
        <end position="471"/>
    </location>
</feature>
<dbReference type="GeneTree" id="ENSGT00950000183170"/>
<dbReference type="CDD" id="cd05513">
    <property type="entry name" value="Bromo_brd7_like"/>
    <property type="match status" value="1"/>
</dbReference>
<reference evidence="10" key="2">
    <citation type="submission" date="2025-09" db="UniProtKB">
        <authorList>
            <consortium name="Ensembl"/>
        </authorList>
    </citation>
    <scope>IDENTIFICATION</scope>
</reference>
<dbReference type="InterPro" id="IPR036427">
    <property type="entry name" value="Bromodomain-like_sf"/>
</dbReference>
<feature type="region of interest" description="Disordered" evidence="8">
    <location>
        <begin position="446"/>
        <end position="471"/>
    </location>
</feature>
<feature type="coiled-coil region" evidence="7">
    <location>
        <begin position="272"/>
        <end position="299"/>
    </location>
</feature>
<evidence type="ECO:0000313" key="11">
    <source>
        <dbReference type="Proteomes" id="UP000261660"/>
    </source>
</evidence>
<sequence length="575" mass="64807">MGKKHKKHKSEKHGYEEYGERPLKLVLKVSGNEVTTGSSSRDTFYDEQPADLNKPKDKKKKKKKDKDRSFVSPEDDRVKKKMTKKKKGQDPAGDEDRERSRTPIRSELDKLEEKEQTPLQEALNQLIRQLQRKDPSAFFSFPVTDLIAPGYSAVIKRPMDFSTMKDKVKKECYQSLDELKVDFRIMCENAMIYNKPETIYHKAARKLLHSGMKILSQERLESLKQSIEFMSGLDPSGKQLGQSKDQGEKPRQSWSMCLFRCLSISFFIYRHDKDSKDEAAKAEKELEEIRKVIEESGGKLSNRMLQSDLDFARRKSDGSTTLAILNPADPSVGDVGYCPVKLGMMSNRLQSGMNSLQGFREDKRNRITPVSYVNYGPFTSYAPTYDSSFANVSKEDSDLIYSSYGEEASMQGSDSLSEFLAKSDEYVYKLADNILDAVTNGEHSKTLKETEQSDAGNQSTSPPSPDTQQPSVLPALHFQEKLDETTKLLRDLQEAQKERLSTKQPPNMICLLAPTAKELELAEKVTGNLAELTGQVAPCDVSTVYGIRRAMGVALPPGLPETFIDLTTGRHIEIS</sequence>
<dbReference type="GO" id="GO:0006357">
    <property type="term" value="P:regulation of transcription by RNA polymerase II"/>
    <property type="evidence" value="ECO:0007669"/>
    <property type="project" value="TreeGrafter"/>
</dbReference>
<feature type="compositionally biased region" description="Basic and acidic residues" evidence="8">
    <location>
        <begin position="94"/>
        <end position="116"/>
    </location>
</feature>
<keyword evidence="2" id="KW-0805">Transcription regulation</keyword>
<feature type="compositionally biased region" description="Basic and acidic residues" evidence="8">
    <location>
        <begin position="66"/>
        <end position="78"/>
    </location>
</feature>
<evidence type="ECO:0000256" key="4">
    <source>
        <dbReference type="ARBA" id="ARBA00023163"/>
    </source>
</evidence>
<evidence type="ECO:0000256" key="8">
    <source>
        <dbReference type="SAM" id="MobiDB-lite"/>
    </source>
</evidence>
<feature type="compositionally biased region" description="Basic and acidic residues" evidence="8">
    <location>
        <begin position="12"/>
        <end position="23"/>
    </location>
</feature>
<dbReference type="Gene3D" id="1.20.920.10">
    <property type="entry name" value="Bromodomain-like"/>
    <property type="match status" value="1"/>
</dbReference>
<keyword evidence="7" id="KW-0175">Coiled coil</keyword>
<dbReference type="Proteomes" id="UP000261660">
    <property type="component" value="Unplaced"/>
</dbReference>
<evidence type="ECO:0000256" key="6">
    <source>
        <dbReference type="PROSITE-ProRule" id="PRU00035"/>
    </source>
</evidence>
<evidence type="ECO:0000256" key="1">
    <source>
        <dbReference type="ARBA" id="ARBA00004123"/>
    </source>
</evidence>
<dbReference type="PRINTS" id="PR00503">
    <property type="entry name" value="BROMODOMAIN"/>
</dbReference>
<evidence type="ECO:0000256" key="2">
    <source>
        <dbReference type="ARBA" id="ARBA00023015"/>
    </source>
</evidence>
<dbReference type="InterPro" id="IPR001487">
    <property type="entry name" value="Bromodomain"/>
</dbReference>
<dbReference type="SUPFAM" id="SSF47370">
    <property type="entry name" value="Bromodomain"/>
    <property type="match status" value="1"/>
</dbReference>
<dbReference type="PROSITE" id="PS50014">
    <property type="entry name" value="BROMODOMAIN_2"/>
    <property type="match status" value="1"/>
</dbReference>
<feature type="region of interest" description="Disordered" evidence="8">
    <location>
        <begin position="1"/>
        <end position="116"/>
    </location>
</feature>
<dbReference type="InterPro" id="IPR051831">
    <property type="entry name" value="Bromodomain_contain_prot"/>
</dbReference>
<evidence type="ECO:0000256" key="5">
    <source>
        <dbReference type="ARBA" id="ARBA00023242"/>
    </source>
</evidence>
<name>A0A3Q3GJK6_9LABR</name>
<comment type="subcellular location">
    <subcellularLocation>
        <location evidence="1">Nucleus</location>
    </subcellularLocation>
</comment>